<dbReference type="GO" id="GO:0006109">
    <property type="term" value="P:regulation of carbohydrate metabolic process"/>
    <property type="evidence" value="ECO:0007669"/>
    <property type="project" value="UniProtKB-UniRule"/>
</dbReference>
<comment type="subcellular location">
    <subcellularLocation>
        <location evidence="5">Cytoplasm</location>
    </subcellularLocation>
</comment>
<dbReference type="PANTHER" id="PTHR34984">
    <property type="entry name" value="CARBON STORAGE REGULATOR"/>
    <property type="match status" value="1"/>
</dbReference>
<keyword evidence="4 5" id="KW-0010">Activator</keyword>
<proteinExistence type="inferred from homology"/>
<keyword evidence="1 5" id="KW-0963">Cytoplasm</keyword>
<dbReference type="GO" id="GO:0006402">
    <property type="term" value="P:mRNA catabolic process"/>
    <property type="evidence" value="ECO:0007669"/>
    <property type="project" value="InterPro"/>
</dbReference>
<evidence type="ECO:0000313" key="7">
    <source>
        <dbReference type="EMBL" id="STY97177.1"/>
    </source>
</evidence>
<evidence type="ECO:0000256" key="5">
    <source>
        <dbReference type="HAMAP-Rule" id="MF_00167"/>
    </source>
</evidence>
<accession>A0A378QD82</accession>
<organism evidence="7 8">
    <name type="scientific">Faucicola osloensis</name>
    <name type="common">Moraxella osloensis</name>
    <dbReference type="NCBI Taxonomy" id="34062"/>
    <lineage>
        <taxon>Bacteria</taxon>
        <taxon>Pseudomonadati</taxon>
        <taxon>Pseudomonadota</taxon>
        <taxon>Gammaproteobacteria</taxon>
        <taxon>Moraxellales</taxon>
        <taxon>Moraxellaceae</taxon>
        <taxon>Faucicola</taxon>
    </lineage>
</organism>
<evidence type="ECO:0000256" key="3">
    <source>
        <dbReference type="ARBA" id="ARBA00022884"/>
    </source>
</evidence>
<dbReference type="HAMAP" id="MF_00167">
    <property type="entry name" value="CsrA"/>
    <property type="match status" value="1"/>
</dbReference>
<name>A0A378QD82_FAUOS</name>
<gene>
    <name evidence="5 7" type="primary">csrA</name>
    <name evidence="7" type="ORF">NCTC10465_00955</name>
</gene>
<dbReference type="FunFam" id="2.60.40.4380:FF:000001">
    <property type="entry name" value="Translational regulator CsrA"/>
    <property type="match status" value="1"/>
</dbReference>
<comment type="subunit">
    <text evidence="5">Homodimer; the beta-strands of each monomer intercalate to form a hydrophobic core, while the alpha-helices form wings that extend away from the core.</text>
</comment>
<protein>
    <recommendedName>
        <fullName evidence="5">Translational regulator CsrA</fullName>
    </recommendedName>
    <alternativeName>
        <fullName evidence="5">Carbon storage regulator</fullName>
    </alternativeName>
</protein>
<dbReference type="NCBIfam" id="TIGR00202">
    <property type="entry name" value="csrA"/>
    <property type="match status" value="1"/>
</dbReference>
<comment type="function">
    <text evidence="5">A key translational regulator that binds mRNA to regulate translation initiation and/or mRNA stability. Mediates global changes in gene expression, shifting from rapid growth to stress survival by linking envelope stress, the stringent response and the catabolite repression systems. Usually binds in the 5'-UTR; binding at or near the Shine-Dalgarno sequence prevents ribosome-binding, repressing translation, binding elsewhere in the 5'-UTR can activate translation and/or stabilize the mRNA. Its function is antagonized by small RNA(s).</text>
</comment>
<dbReference type="Pfam" id="PF02599">
    <property type="entry name" value="CsrA"/>
    <property type="match status" value="1"/>
</dbReference>
<dbReference type="KEGG" id="mos:AXE82_02580"/>
<keyword evidence="3 5" id="KW-0694">RNA-binding</keyword>
<dbReference type="EMBL" id="UGPY01000001">
    <property type="protein sequence ID" value="STY97177.1"/>
    <property type="molecule type" value="Genomic_DNA"/>
</dbReference>
<dbReference type="AlphaFoldDB" id="A0A378QD82"/>
<dbReference type="Proteomes" id="UP000255230">
    <property type="component" value="Unassembled WGS sequence"/>
</dbReference>
<reference evidence="7 8" key="1">
    <citation type="submission" date="2018-06" db="EMBL/GenBank/DDBJ databases">
        <authorList>
            <consortium name="Pathogen Informatics"/>
            <person name="Doyle S."/>
        </authorList>
    </citation>
    <scope>NUCLEOTIDE SEQUENCE [LARGE SCALE GENOMIC DNA]</scope>
    <source>
        <strain evidence="7 8">NCTC10465</strain>
    </source>
</reference>
<feature type="compositionally biased region" description="Polar residues" evidence="6">
    <location>
        <begin position="101"/>
        <end position="112"/>
    </location>
</feature>
<evidence type="ECO:0000256" key="4">
    <source>
        <dbReference type="ARBA" id="ARBA00023159"/>
    </source>
</evidence>
<keyword evidence="8" id="KW-1185">Reference proteome</keyword>
<feature type="region of interest" description="Disordered" evidence="6">
    <location>
        <begin position="58"/>
        <end position="146"/>
    </location>
</feature>
<dbReference type="GO" id="GO:0048027">
    <property type="term" value="F:mRNA 5'-UTR binding"/>
    <property type="evidence" value="ECO:0007669"/>
    <property type="project" value="UniProtKB-UniRule"/>
</dbReference>
<keyword evidence="5" id="KW-0678">Repressor</keyword>
<evidence type="ECO:0000256" key="6">
    <source>
        <dbReference type="SAM" id="MobiDB-lite"/>
    </source>
</evidence>
<keyword evidence="2 5" id="KW-0810">Translation regulation</keyword>
<dbReference type="InterPro" id="IPR003751">
    <property type="entry name" value="CsrA"/>
</dbReference>
<dbReference type="InterPro" id="IPR036107">
    <property type="entry name" value="CsrA_sf"/>
</dbReference>
<dbReference type="GO" id="GO:0005829">
    <property type="term" value="C:cytosol"/>
    <property type="evidence" value="ECO:0007669"/>
    <property type="project" value="TreeGrafter"/>
</dbReference>
<evidence type="ECO:0000256" key="1">
    <source>
        <dbReference type="ARBA" id="ARBA00022490"/>
    </source>
</evidence>
<dbReference type="GO" id="GO:0045947">
    <property type="term" value="P:negative regulation of translational initiation"/>
    <property type="evidence" value="ECO:0007669"/>
    <property type="project" value="UniProtKB-UniRule"/>
</dbReference>
<dbReference type="Gene3D" id="2.60.40.4380">
    <property type="entry name" value="Translational regulator CsrA"/>
    <property type="match status" value="1"/>
</dbReference>
<dbReference type="NCBIfam" id="NF002469">
    <property type="entry name" value="PRK01712.1"/>
    <property type="match status" value="1"/>
</dbReference>
<evidence type="ECO:0000313" key="8">
    <source>
        <dbReference type="Proteomes" id="UP000255230"/>
    </source>
</evidence>
<comment type="similarity">
    <text evidence="5">Belongs to the CsrA/RsmA family.</text>
</comment>
<dbReference type="PANTHER" id="PTHR34984:SF1">
    <property type="entry name" value="CARBON STORAGE REGULATOR"/>
    <property type="match status" value="1"/>
</dbReference>
<evidence type="ECO:0000256" key="2">
    <source>
        <dbReference type="ARBA" id="ARBA00022845"/>
    </source>
</evidence>
<feature type="compositionally biased region" description="Basic and acidic residues" evidence="6">
    <location>
        <begin position="58"/>
        <end position="83"/>
    </location>
</feature>
<sequence>MLILTRRVGETLMIGDEVSVTVLGVKGNQVRLGVNAPKDIAVHREEIYQRILHERTGHERTGHERMGYDNHPVDFAAHDRMGQDRSGFGAASHEAFPQGRSKPSQPRNSGQQMGHLENRVENRGFGQTNSNFNPAFDPFEDDYFNR</sequence>
<dbReference type="SUPFAM" id="SSF117130">
    <property type="entry name" value="CsrA-like"/>
    <property type="match status" value="1"/>
</dbReference>
<dbReference type="GO" id="GO:0045948">
    <property type="term" value="P:positive regulation of translational initiation"/>
    <property type="evidence" value="ECO:0007669"/>
    <property type="project" value="UniProtKB-UniRule"/>
</dbReference>